<evidence type="ECO:0000313" key="2">
    <source>
        <dbReference type="Proteomes" id="UP000087171"/>
    </source>
</evidence>
<dbReference type="PaxDb" id="3827-XP_004492488.1"/>
<dbReference type="Pfam" id="PF03478">
    <property type="entry name" value="Beta-prop_KIB1-4"/>
    <property type="match status" value="1"/>
</dbReference>
<feature type="domain" description="KIB1-4 beta-propeller" evidence="1">
    <location>
        <begin position="68"/>
        <end position="349"/>
    </location>
</feature>
<evidence type="ECO:0000259" key="1">
    <source>
        <dbReference type="Pfam" id="PF03478"/>
    </source>
</evidence>
<accession>A0A1S2XPE4</accession>
<gene>
    <name evidence="3" type="primary">LOC101501983</name>
</gene>
<proteinExistence type="predicted"/>
<dbReference type="OrthoDB" id="1436695at2759"/>
<reference evidence="2" key="1">
    <citation type="journal article" date="2013" name="Nat. Biotechnol.">
        <title>Draft genome sequence of chickpea (Cicer arietinum) provides a resource for trait improvement.</title>
        <authorList>
            <person name="Varshney R.K."/>
            <person name="Song C."/>
            <person name="Saxena R.K."/>
            <person name="Azam S."/>
            <person name="Yu S."/>
            <person name="Sharpe A.G."/>
            <person name="Cannon S."/>
            <person name="Baek J."/>
            <person name="Rosen B.D."/>
            <person name="Tar'an B."/>
            <person name="Millan T."/>
            <person name="Zhang X."/>
            <person name="Ramsay L.D."/>
            <person name="Iwata A."/>
            <person name="Wang Y."/>
            <person name="Nelson W."/>
            <person name="Farmer A.D."/>
            <person name="Gaur P.M."/>
            <person name="Soderlund C."/>
            <person name="Penmetsa R.V."/>
            <person name="Xu C."/>
            <person name="Bharti A.K."/>
            <person name="He W."/>
            <person name="Winter P."/>
            <person name="Zhao S."/>
            <person name="Hane J.K."/>
            <person name="Carrasquilla-Garcia N."/>
            <person name="Condie J.A."/>
            <person name="Upadhyaya H.D."/>
            <person name="Luo M.C."/>
            <person name="Thudi M."/>
            <person name="Gowda C.L."/>
            <person name="Singh N.P."/>
            <person name="Lichtenzveig J."/>
            <person name="Gali K.K."/>
            <person name="Rubio J."/>
            <person name="Nadarajan N."/>
            <person name="Dolezel J."/>
            <person name="Bansal K.C."/>
            <person name="Xu X."/>
            <person name="Edwards D."/>
            <person name="Zhang G."/>
            <person name="Kahl G."/>
            <person name="Gil J."/>
            <person name="Singh K.B."/>
            <person name="Datta S.K."/>
            <person name="Jackson S.A."/>
            <person name="Wang J."/>
            <person name="Cook D.R."/>
        </authorList>
    </citation>
    <scope>NUCLEOTIDE SEQUENCE [LARGE SCALE GENOMIC DNA]</scope>
    <source>
        <strain evidence="2">cv. CDC Frontier</strain>
    </source>
</reference>
<name>A0A1S2XPE4_CICAR</name>
<dbReference type="PANTHER" id="PTHR44259">
    <property type="entry name" value="OS07G0183000 PROTEIN-RELATED"/>
    <property type="match status" value="1"/>
</dbReference>
<dbReference type="InterPro" id="IPR036047">
    <property type="entry name" value="F-box-like_dom_sf"/>
</dbReference>
<dbReference type="Proteomes" id="UP000087171">
    <property type="component" value="Chromosome Ca3"/>
</dbReference>
<dbReference type="RefSeq" id="XP_004492488.1">
    <property type="nucleotide sequence ID" value="XM_004492431.3"/>
</dbReference>
<sequence length="399" mass="46090">MEQNSIWKNIPVDILEQIMKHLPHREYLALRAICYPWWISVSNVMAKDNCHPLTELPLVLLRNEDSMFYSLSTESLHRPKTQLLKRTQFCHGSFEGWLIMGDYTVYTVEGFATFFFLNPVTNVRIMIPSKLYFPSNSLLYVEKMVASSKPGSDCYLAGLLDDFCHIAIYKPFDNSWTIIEPDKDSGIYFVEVEIIGTKLYVTTDKTSQSILLVYDLKDWTNGPPKAEMLAKLPKLRPLVSSISGNHCIEIDHTICYLAKDEVSRELYLIYMICNVEYTTLHNYVLTYVEPPEVTTIEVYKLDMNKEPIGWQSVRLDDRVAFVSSCKSMVMSRDKLNYSKELIRGNSIYFGFILKCIVNPWLGLKLGMFCLNDSSIKYFPLKTSNHCCAPDPVWFVPSLW</sequence>
<dbReference type="KEGG" id="cam:101501983"/>
<dbReference type="GeneID" id="101501983"/>
<dbReference type="InterPro" id="IPR005174">
    <property type="entry name" value="KIB1-4_b-propeller"/>
</dbReference>
<dbReference type="SUPFAM" id="SSF81383">
    <property type="entry name" value="F-box domain"/>
    <property type="match status" value="1"/>
</dbReference>
<dbReference type="eggNOG" id="ENOG502SVJV">
    <property type="taxonomic scope" value="Eukaryota"/>
</dbReference>
<dbReference type="InterPro" id="IPR050942">
    <property type="entry name" value="F-box_BR-signaling"/>
</dbReference>
<organism evidence="2 3">
    <name type="scientific">Cicer arietinum</name>
    <name type="common">Chickpea</name>
    <name type="synonym">Garbanzo</name>
    <dbReference type="NCBI Taxonomy" id="3827"/>
    <lineage>
        <taxon>Eukaryota</taxon>
        <taxon>Viridiplantae</taxon>
        <taxon>Streptophyta</taxon>
        <taxon>Embryophyta</taxon>
        <taxon>Tracheophyta</taxon>
        <taxon>Spermatophyta</taxon>
        <taxon>Magnoliopsida</taxon>
        <taxon>eudicotyledons</taxon>
        <taxon>Gunneridae</taxon>
        <taxon>Pentapetalae</taxon>
        <taxon>rosids</taxon>
        <taxon>fabids</taxon>
        <taxon>Fabales</taxon>
        <taxon>Fabaceae</taxon>
        <taxon>Papilionoideae</taxon>
        <taxon>50 kb inversion clade</taxon>
        <taxon>NPAAA clade</taxon>
        <taxon>Hologalegina</taxon>
        <taxon>IRL clade</taxon>
        <taxon>Cicereae</taxon>
        <taxon>Cicer</taxon>
    </lineage>
</organism>
<protein>
    <submittedName>
        <fullName evidence="3">Uncharacterized protein LOC101501983</fullName>
    </submittedName>
</protein>
<evidence type="ECO:0000313" key="3">
    <source>
        <dbReference type="RefSeq" id="XP_004492488.1"/>
    </source>
</evidence>
<dbReference type="AlphaFoldDB" id="A0A1S2XPE4"/>
<keyword evidence="2" id="KW-1185">Reference proteome</keyword>
<dbReference type="RefSeq" id="XP_073221984.1">
    <property type="nucleotide sequence ID" value="XM_073365883.1"/>
</dbReference>
<reference evidence="3" key="2">
    <citation type="submission" date="2025-08" db="UniProtKB">
        <authorList>
            <consortium name="RefSeq"/>
        </authorList>
    </citation>
    <scope>IDENTIFICATION</scope>
    <source>
        <tissue evidence="3">Etiolated seedlings</tissue>
    </source>
</reference>
<dbReference type="PANTHER" id="PTHR44259:SF114">
    <property type="entry name" value="OS06G0707300 PROTEIN"/>
    <property type="match status" value="1"/>
</dbReference>
<dbReference type="STRING" id="3827.A0A1S2XPE4"/>